<dbReference type="EMBL" id="JACEEZ010020909">
    <property type="protein sequence ID" value="KAG0713994.1"/>
    <property type="molecule type" value="Genomic_DNA"/>
</dbReference>
<organism evidence="2 3">
    <name type="scientific">Chionoecetes opilio</name>
    <name type="common">Atlantic snow crab</name>
    <name type="synonym">Cancer opilio</name>
    <dbReference type="NCBI Taxonomy" id="41210"/>
    <lineage>
        <taxon>Eukaryota</taxon>
        <taxon>Metazoa</taxon>
        <taxon>Ecdysozoa</taxon>
        <taxon>Arthropoda</taxon>
        <taxon>Crustacea</taxon>
        <taxon>Multicrustacea</taxon>
        <taxon>Malacostraca</taxon>
        <taxon>Eumalacostraca</taxon>
        <taxon>Eucarida</taxon>
        <taxon>Decapoda</taxon>
        <taxon>Pleocyemata</taxon>
        <taxon>Brachyura</taxon>
        <taxon>Eubrachyura</taxon>
        <taxon>Majoidea</taxon>
        <taxon>Majidae</taxon>
        <taxon>Chionoecetes</taxon>
    </lineage>
</organism>
<protein>
    <submittedName>
        <fullName evidence="2">Uncharacterized protein</fullName>
    </submittedName>
</protein>
<reference evidence="2" key="1">
    <citation type="submission" date="2020-07" db="EMBL/GenBank/DDBJ databases">
        <title>The High-quality genome of the commercially important snow crab, Chionoecetes opilio.</title>
        <authorList>
            <person name="Jeong J.-H."/>
            <person name="Ryu S."/>
        </authorList>
    </citation>
    <scope>NUCLEOTIDE SEQUENCE</scope>
    <source>
        <strain evidence="2">MADBK_172401_WGS</strain>
        <tissue evidence="2">Digestive gland</tissue>
    </source>
</reference>
<keyword evidence="3" id="KW-1185">Reference proteome</keyword>
<comment type="caution">
    <text evidence="2">The sequence shown here is derived from an EMBL/GenBank/DDBJ whole genome shotgun (WGS) entry which is preliminary data.</text>
</comment>
<feature type="region of interest" description="Disordered" evidence="1">
    <location>
        <begin position="1"/>
        <end position="59"/>
    </location>
</feature>
<dbReference type="AlphaFoldDB" id="A0A8J4XVP9"/>
<evidence type="ECO:0000256" key="1">
    <source>
        <dbReference type="SAM" id="MobiDB-lite"/>
    </source>
</evidence>
<evidence type="ECO:0000313" key="2">
    <source>
        <dbReference type="EMBL" id="KAG0713994.1"/>
    </source>
</evidence>
<sequence>MAGVDEKLKRATEEKRRKRQRMEEMKKKVAAASSSTLDRDVALDLESSTTSSSSNEKTGTHFKLHTAKFHAVDLLRRISSQGLPLAGARQSSIRLHSSSRC</sequence>
<name>A0A8J4XVP9_CHIOP</name>
<accession>A0A8J4XVP9</accession>
<proteinExistence type="predicted"/>
<evidence type="ECO:0000313" key="3">
    <source>
        <dbReference type="Proteomes" id="UP000770661"/>
    </source>
</evidence>
<gene>
    <name evidence="2" type="ORF">GWK47_014972</name>
</gene>
<dbReference type="Proteomes" id="UP000770661">
    <property type="component" value="Unassembled WGS sequence"/>
</dbReference>
<feature type="compositionally biased region" description="Basic and acidic residues" evidence="1">
    <location>
        <begin position="1"/>
        <end position="27"/>
    </location>
</feature>